<dbReference type="PROSITE" id="PS51257">
    <property type="entry name" value="PROKAR_LIPOPROTEIN"/>
    <property type="match status" value="1"/>
</dbReference>
<dbReference type="RefSeq" id="WP_245093279.1">
    <property type="nucleotide sequence ID" value="NZ_CP095053.1"/>
</dbReference>
<sequence length="80" mass="8060">MKSAFLSFMAAGLFLVSSCGADNKPVTVGAEGPANTMKTTSADTTATPAVAGAYVCPMDPEVTSDKPGDCPKCGMALVKQ</sequence>
<dbReference type="AlphaFoldDB" id="A0A8T9STY3"/>
<dbReference type="EMBL" id="CP095053">
    <property type="protein sequence ID" value="UOR05207.1"/>
    <property type="molecule type" value="Genomic_DNA"/>
</dbReference>
<accession>A0A8T9STY3</accession>
<gene>
    <name evidence="3" type="ORF">MUN82_20015</name>
</gene>
<name>A0A8T9STY3_9BACT</name>
<feature type="signal peptide" evidence="1">
    <location>
        <begin position="1"/>
        <end position="21"/>
    </location>
</feature>
<dbReference type="KEGG" id="haei:MUN82_20015"/>
<evidence type="ECO:0000259" key="2">
    <source>
        <dbReference type="Pfam" id="PF19335"/>
    </source>
</evidence>
<keyword evidence="1" id="KW-0732">Signal</keyword>
<evidence type="ECO:0000313" key="4">
    <source>
        <dbReference type="Proteomes" id="UP000829925"/>
    </source>
</evidence>
<dbReference type="InterPro" id="IPR045800">
    <property type="entry name" value="HMBD"/>
</dbReference>
<feature type="domain" description="Heavy metal binding" evidence="2">
    <location>
        <begin position="54"/>
        <end position="79"/>
    </location>
</feature>
<feature type="chain" id="PRO_5035762839" description="Heavy metal binding domain-containing protein" evidence="1">
    <location>
        <begin position="22"/>
        <end position="80"/>
    </location>
</feature>
<dbReference type="Proteomes" id="UP000829925">
    <property type="component" value="Chromosome"/>
</dbReference>
<dbReference type="GO" id="GO:0046872">
    <property type="term" value="F:metal ion binding"/>
    <property type="evidence" value="ECO:0007669"/>
    <property type="project" value="InterPro"/>
</dbReference>
<keyword evidence="4" id="KW-1185">Reference proteome</keyword>
<evidence type="ECO:0000313" key="3">
    <source>
        <dbReference type="EMBL" id="UOR05207.1"/>
    </source>
</evidence>
<organism evidence="3 4">
    <name type="scientific">Hymenobacter aerilatus</name>
    <dbReference type="NCBI Taxonomy" id="2932251"/>
    <lineage>
        <taxon>Bacteria</taxon>
        <taxon>Pseudomonadati</taxon>
        <taxon>Bacteroidota</taxon>
        <taxon>Cytophagia</taxon>
        <taxon>Cytophagales</taxon>
        <taxon>Hymenobacteraceae</taxon>
        <taxon>Hymenobacter</taxon>
    </lineage>
</organism>
<evidence type="ECO:0000256" key="1">
    <source>
        <dbReference type="SAM" id="SignalP"/>
    </source>
</evidence>
<reference evidence="3 4" key="1">
    <citation type="submission" date="2022-04" db="EMBL/GenBank/DDBJ databases">
        <title>Hymenobacter sp. isolated from the air.</title>
        <authorList>
            <person name="Won M."/>
            <person name="Lee C.-M."/>
            <person name="Woen H.-Y."/>
            <person name="Kwon S.-W."/>
        </authorList>
    </citation>
    <scope>NUCLEOTIDE SEQUENCE [LARGE SCALE GENOMIC DNA]</scope>
    <source>
        <strain evidence="4">5413 J-13</strain>
    </source>
</reference>
<dbReference type="Pfam" id="PF19335">
    <property type="entry name" value="HMBD"/>
    <property type="match status" value="1"/>
</dbReference>
<proteinExistence type="predicted"/>
<protein>
    <recommendedName>
        <fullName evidence="2">Heavy metal binding domain-containing protein</fullName>
    </recommendedName>
</protein>